<reference evidence="3" key="1">
    <citation type="submission" date="2019-08" db="EMBL/GenBank/DDBJ databases">
        <authorList>
            <person name="Kucharzyk K."/>
            <person name="Murdoch R.W."/>
            <person name="Higgins S."/>
            <person name="Loffler F."/>
        </authorList>
    </citation>
    <scope>NUCLEOTIDE SEQUENCE</scope>
</reference>
<dbReference type="Gene3D" id="1.10.287.1120">
    <property type="entry name" value="Bipartite methylase S protein"/>
    <property type="match status" value="1"/>
</dbReference>
<dbReference type="GO" id="GO:0009307">
    <property type="term" value="P:DNA restriction-modification system"/>
    <property type="evidence" value="ECO:0007669"/>
    <property type="project" value="UniProtKB-KW"/>
</dbReference>
<dbReference type="Gene3D" id="3.90.220.20">
    <property type="entry name" value="DNA methylase specificity domains"/>
    <property type="match status" value="1"/>
</dbReference>
<dbReference type="InterPro" id="IPR052021">
    <property type="entry name" value="Type-I_RS_S_subunit"/>
</dbReference>
<sequence>MKHKIVALQPKDEYYSETGRESRIVLGSFPLSWEQRKLEEYLSVSTDKNVDDTYDKTDVLSVSGDYGIVNQIEFQGRSFAGVSVSNYGVVYPGDVVYTKSPLNSNPYGIIKTNKGKTGIVSTLYAVYHAKENTYPDFVQTYFEQHARMNNYMHPLVNKGAKNDMKVSSENALKGFVIFPKYEEQKRISEYFAVIDNLITLHQRKLEKLKNIKKSMLEKMFV</sequence>
<dbReference type="SUPFAM" id="SSF116734">
    <property type="entry name" value="DNA methylase specificity domain"/>
    <property type="match status" value="1"/>
</dbReference>
<protein>
    <recommendedName>
        <fullName evidence="4">Type I restriction modification DNA specificity domain-containing protein</fullName>
    </recommendedName>
</protein>
<accession>A0A644W725</accession>
<evidence type="ECO:0000256" key="1">
    <source>
        <dbReference type="ARBA" id="ARBA00022747"/>
    </source>
</evidence>
<name>A0A644W725_9ZZZZ</name>
<evidence type="ECO:0000313" key="3">
    <source>
        <dbReference type="EMBL" id="MPL99559.1"/>
    </source>
</evidence>
<evidence type="ECO:0008006" key="4">
    <source>
        <dbReference type="Google" id="ProtNLM"/>
    </source>
</evidence>
<comment type="caution">
    <text evidence="3">The sequence shown here is derived from an EMBL/GenBank/DDBJ whole genome shotgun (WGS) entry which is preliminary data.</text>
</comment>
<proteinExistence type="predicted"/>
<keyword evidence="2" id="KW-0238">DNA-binding</keyword>
<gene>
    <name evidence="3" type="ORF">SDC9_45777</name>
</gene>
<keyword evidence="1" id="KW-0680">Restriction system</keyword>
<dbReference type="AlphaFoldDB" id="A0A644W725"/>
<dbReference type="GO" id="GO:0003677">
    <property type="term" value="F:DNA binding"/>
    <property type="evidence" value="ECO:0007669"/>
    <property type="project" value="UniProtKB-KW"/>
</dbReference>
<organism evidence="3">
    <name type="scientific">bioreactor metagenome</name>
    <dbReference type="NCBI Taxonomy" id="1076179"/>
    <lineage>
        <taxon>unclassified sequences</taxon>
        <taxon>metagenomes</taxon>
        <taxon>ecological metagenomes</taxon>
    </lineage>
</organism>
<dbReference type="EMBL" id="VSSQ01000674">
    <property type="protein sequence ID" value="MPL99559.1"/>
    <property type="molecule type" value="Genomic_DNA"/>
</dbReference>
<dbReference type="PANTHER" id="PTHR30408:SF12">
    <property type="entry name" value="TYPE I RESTRICTION ENZYME MJAVIII SPECIFICITY SUBUNIT"/>
    <property type="match status" value="1"/>
</dbReference>
<dbReference type="InterPro" id="IPR044946">
    <property type="entry name" value="Restrct_endonuc_typeI_TRD_sf"/>
</dbReference>
<dbReference type="PANTHER" id="PTHR30408">
    <property type="entry name" value="TYPE-1 RESTRICTION ENZYME ECOKI SPECIFICITY PROTEIN"/>
    <property type="match status" value="1"/>
</dbReference>
<evidence type="ECO:0000256" key="2">
    <source>
        <dbReference type="ARBA" id="ARBA00023125"/>
    </source>
</evidence>